<keyword evidence="6" id="KW-0106">Calcium</keyword>
<feature type="chain" id="PRO_5026247728" evidence="8">
    <location>
        <begin position="34"/>
        <end position="638"/>
    </location>
</feature>
<dbReference type="EMBL" id="CP046622">
    <property type="protein sequence ID" value="QGW80147.1"/>
    <property type="molecule type" value="Genomic_DNA"/>
</dbReference>
<comment type="similarity">
    <text evidence="1">Belongs to the tannase family.</text>
</comment>
<dbReference type="InterPro" id="IPR011118">
    <property type="entry name" value="Tannase/feruloyl_esterase"/>
</dbReference>
<evidence type="ECO:0000256" key="5">
    <source>
        <dbReference type="ARBA" id="ARBA00022801"/>
    </source>
</evidence>
<name>A0A6I6HIB0_VARPD</name>
<gene>
    <name evidence="9" type="ORF">GOQ09_00425</name>
</gene>
<keyword evidence="5 9" id="KW-0378">Hydrolase</keyword>
<keyword evidence="7" id="KW-1015">Disulfide bond</keyword>
<proteinExistence type="inferred from homology"/>
<sequence>MPRTTLRPGQNTRTPPRAAPALTALCMGICAAAALTACGGSDSSGPSLPFIPTSPPPAGPTTPTALACDESLKTAFKPDANTTVTVVKQFKQGDDLNLDGKASGTVAASDVCMVKLNVGPGHAGPADAPSTSSGIGIEVWLPATAKWNNRLRVLGGGGFVGDAGISSKTQIGGAGAAAIATGEGSVSAVTDAGHASKLPIGAVDGSFAMNPNGTINTTLWTDFASRGIHEMAVKTKALAAGFYQRDAKYAYWDGCSTGGRQGHMQAQVNPDDFDGILAGNSAINWTTFITAELYPQIVMQRDLGGTPLTPDQMTLVSSAAVSACDSTLTGQHEGFISDPAACKYDPTQDTAVLCTGSGGSNATAACLTTVQAQAVNKIWYGQTRDGSAPVPASDVGYGATLASGQLWYGLARGTALNSPGMPGFSLADSTGGVPNPFPIAAHQVALNLQDPTIATPDFINATGNGANNWKALSYTQLANASDRGEALQTAFANINADNPDLARFRDRGAKLLTYHGLADQLIPNSGTANYYERAAKAMGGIDETQKFYRYLEIPAMGHCAGVGSVNGLAGVSPAANPPLPAPNQLFAALTDWVEKGVAPDNLVLQNADQSLARPLCTYPKKLAYLGGDVKAATSFACR</sequence>
<protein>
    <submittedName>
        <fullName evidence="9">Tannase/feruloyl esterase family alpha/beta hydrolase</fullName>
    </submittedName>
</protein>
<dbReference type="GO" id="GO:0046872">
    <property type="term" value="F:metal ion binding"/>
    <property type="evidence" value="ECO:0007669"/>
    <property type="project" value="UniProtKB-KW"/>
</dbReference>
<keyword evidence="4 8" id="KW-0732">Signal</keyword>
<evidence type="ECO:0000256" key="4">
    <source>
        <dbReference type="ARBA" id="ARBA00022729"/>
    </source>
</evidence>
<feature type="signal peptide" evidence="8">
    <location>
        <begin position="1"/>
        <end position="33"/>
    </location>
</feature>
<dbReference type="Pfam" id="PF07519">
    <property type="entry name" value="Tannase"/>
    <property type="match status" value="1"/>
</dbReference>
<evidence type="ECO:0000256" key="3">
    <source>
        <dbReference type="ARBA" id="ARBA00022723"/>
    </source>
</evidence>
<organism evidence="9 10">
    <name type="scientific">Variovorax paradoxus</name>
    <dbReference type="NCBI Taxonomy" id="34073"/>
    <lineage>
        <taxon>Bacteria</taxon>
        <taxon>Pseudomonadati</taxon>
        <taxon>Pseudomonadota</taxon>
        <taxon>Betaproteobacteria</taxon>
        <taxon>Burkholderiales</taxon>
        <taxon>Comamonadaceae</taxon>
        <taxon>Variovorax</taxon>
    </lineage>
</organism>
<evidence type="ECO:0000256" key="1">
    <source>
        <dbReference type="ARBA" id="ARBA00006249"/>
    </source>
</evidence>
<evidence type="ECO:0000256" key="6">
    <source>
        <dbReference type="ARBA" id="ARBA00022837"/>
    </source>
</evidence>
<evidence type="ECO:0000256" key="2">
    <source>
        <dbReference type="ARBA" id="ARBA00022487"/>
    </source>
</evidence>
<dbReference type="AlphaFoldDB" id="A0A6I6HIB0"/>
<evidence type="ECO:0000313" key="10">
    <source>
        <dbReference type="Proteomes" id="UP000425817"/>
    </source>
</evidence>
<dbReference type="InterPro" id="IPR029058">
    <property type="entry name" value="AB_hydrolase_fold"/>
</dbReference>
<dbReference type="PANTHER" id="PTHR33938">
    <property type="entry name" value="FERULOYL ESTERASE B-RELATED"/>
    <property type="match status" value="1"/>
</dbReference>
<keyword evidence="3" id="KW-0479">Metal-binding</keyword>
<dbReference type="SUPFAM" id="SSF53474">
    <property type="entry name" value="alpha/beta-Hydrolases"/>
    <property type="match status" value="1"/>
</dbReference>
<evidence type="ECO:0000313" key="9">
    <source>
        <dbReference type="EMBL" id="QGW80147.1"/>
    </source>
</evidence>
<accession>A0A6I6HIB0</accession>
<evidence type="ECO:0000256" key="8">
    <source>
        <dbReference type="SAM" id="SignalP"/>
    </source>
</evidence>
<dbReference type="PANTHER" id="PTHR33938:SF15">
    <property type="entry name" value="FERULOYL ESTERASE B-RELATED"/>
    <property type="match status" value="1"/>
</dbReference>
<dbReference type="GO" id="GO:0052689">
    <property type="term" value="F:carboxylic ester hydrolase activity"/>
    <property type="evidence" value="ECO:0007669"/>
    <property type="project" value="UniProtKB-KW"/>
</dbReference>
<reference evidence="9 10" key="1">
    <citation type="submission" date="2019-12" db="EMBL/GenBank/DDBJ databases">
        <title>Hybrid Genome Assemblies of two High G+C Isolates from Undergraduate Microbiology Courses.</title>
        <authorList>
            <person name="Ne Ville C.J."/>
            <person name="Enright D."/>
            <person name="Hernandez I."/>
            <person name="Dodsworth J."/>
            <person name="Orwin P.M."/>
        </authorList>
    </citation>
    <scope>NUCLEOTIDE SEQUENCE [LARGE SCALE GENOMIC DNA]</scope>
    <source>
        <strain evidence="9 10">CSUSB</strain>
    </source>
</reference>
<dbReference type="RefSeq" id="WP_157611195.1">
    <property type="nucleotide sequence ID" value="NZ_CP046622.1"/>
</dbReference>
<dbReference type="OrthoDB" id="8672133at2"/>
<keyword evidence="2" id="KW-0719">Serine esterase</keyword>
<dbReference type="Proteomes" id="UP000425817">
    <property type="component" value="Chromosome"/>
</dbReference>
<evidence type="ECO:0000256" key="7">
    <source>
        <dbReference type="ARBA" id="ARBA00023157"/>
    </source>
</evidence>